<keyword evidence="4" id="KW-1185">Reference proteome</keyword>
<dbReference type="EMBL" id="JARKIF010000001">
    <property type="protein sequence ID" value="KAJ7651045.1"/>
    <property type="molecule type" value="Genomic_DNA"/>
</dbReference>
<evidence type="ECO:0000313" key="3">
    <source>
        <dbReference type="EMBL" id="KAJ7651045.1"/>
    </source>
</evidence>
<feature type="region of interest" description="Disordered" evidence="1">
    <location>
        <begin position="1"/>
        <end position="20"/>
    </location>
</feature>
<accession>A0AAD7G1T8</accession>
<dbReference type="GO" id="GO:0019901">
    <property type="term" value="F:protein kinase binding"/>
    <property type="evidence" value="ECO:0007669"/>
    <property type="project" value="InterPro"/>
</dbReference>
<sequence length="343" mass="37490">MFAWSPDSSSSSPSSTLSPSSQPVHAASLVHPLNHSAELLELLDIQLSPRVVEYIVDYVTEVVDHALTIAGAYPLGRPSLAPSTLKDVRFVSNVFTRGEVTIPTILVALAYVNRARANLCIGVPQYAFERVFLGAVICAAKYTSDTCLKNVHWGICSGIFGKRDIGRIEREFLDVIDWKLGISEADVLAHHTGLMRAAIRLKVRNAAPEETPQQLRMVRLGWHHRRSSSSSTASVPALEPSSPGSSPSLSPRTPSPRAPPGLAPPDRRTKQLPDVPKDVEMHDVEPHVPSPVAVSKTYSTRIHELIRSLAMPVPDRHLPHPHPSYHSHSQSRPPSTRPLGLVV</sequence>
<dbReference type="Gene3D" id="1.10.472.10">
    <property type="entry name" value="Cyclin-like"/>
    <property type="match status" value="1"/>
</dbReference>
<proteinExistence type="predicted"/>
<gene>
    <name evidence="3" type="ORF">FB45DRAFT_1050863</name>
</gene>
<name>A0AAD7G1T8_9AGAR</name>
<feature type="region of interest" description="Disordered" evidence="1">
    <location>
        <begin position="219"/>
        <end position="273"/>
    </location>
</feature>
<dbReference type="PANTHER" id="PTHR15615:SF10">
    <property type="entry name" value="PHO85 CYCLIN-2-RELATED"/>
    <property type="match status" value="1"/>
</dbReference>
<protein>
    <recommendedName>
        <fullName evidence="2">Cyclin N-terminal domain-containing protein</fullName>
    </recommendedName>
</protein>
<feature type="compositionally biased region" description="Low complexity" evidence="1">
    <location>
        <begin position="228"/>
        <end position="252"/>
    </location>
</feature>
<evidence type="ECO:0000256" key="1">
    <source>
        <dbReference type="SAM" id="MobiDB-lite"/>
    </source>
</evidence>
<dbReference type="Proteomes" id="UP001221142">
    <property type="component" value="Unassembled WGS sequence"/>
</dbReference>
<feature type="domain" description="Cyclin N-terminal" evidence="2">
    <location>
        <begin position="89"/>
        <end position="180"/>
    </location>
</feature>
<organism evidence="3 4">
    <name type="scientific">Roridomyces roridus</name>
    <dbReference type="NCBI Taxonomy" id="1738132"/>
    <lineage>
        <taxon>Eukaryota</taxon>
        <taxon>Fungi</taxon>
        <taxon>Dikarya</taxon>
        <taxon>Basidiomycota</taxon>
        <taxon>Agaricomycotina</taxon>
        <taxon>Agaricomycetes</taxon>
        <taxon>Agaricomycetidae</taxon>
        <taxon>Agaricales</taxon>
        <taxon>Marasmiineae</taxon>
        <taxon>Mycenaceae</taxon>
        <taxon>Roridomyces</taxon>
    </lineage>
</organism>
<dbReference type="SUPFAM" id="SSF47954">
    <property type="entry name" value="Cyclin-like"/>
    <property type="match status" value="1"/>
</dbReference>
<dbReference type="GO" id="GO:0005634">
    <property type="term" value="C:nucleus"/>
    <property type="evidence" value="ECO:0007669"/>
    <property type="project" value="TreeGrafter"/>
</dbReference>
<dbReference type="GO" id="GO:0016538">
    <property type="term" value="F:cyclin-dependent protein serine/threonine kinase regulator activity"/>
    <property type="evidence" value="ECO:0007669"/>
    <property type="project" value="TreeGrafter"/>
</dbReference>
<evidence type="ECO:0000259" key="2">
    <source>
        <dbReference type="Pfam" id="PF00134"/>
    </source>
</evidence>
<dbReference type="AlphaFoldDB" id="A0AAD7G1T8"/>
<feature type="region of interest" description="Disordered" evidence="1">
    <location>
        <begin position="313"/>
        <end position="343"/>
    </location>
</feature>
<evidence type="ECO:0000313" key="4">
    <source>
        <dbReference type="Proteomes" id="UP001221142"/>
    </source>
</evidence>
<reference evidence="3" key="1">
    <citation type="submission" date="2023-03" db="EMBL/GenBank/DDBJ databases">
        <title>Massive genome expansion in bonnet fungi (Mycena s.s.) driven by repeated elements and novel gene families across ecological guilds.</title>
        <authorList>
            <consortium name="Lawrence Berkeley National Laboratory"/>
            <person name="Harder C.B."/>
            <person name="Miyauchi S."/>
            <person name="Viragh M."/>
            <person name="Kuo A."/>
            <person name="Thoen E."/>
            <person name="Andreopoulos B."/>
            <person name="Lu D."/>
            <person name="Skrede I."/>
            <person name="Drula E."/>
            <person name="Henrissat B."/>
            <person name="Morin E."/>
            <person name="Kohler A."/>
            <person name="Barry K."/>
            <person name="LaButti K."/>
            <person name="Morin E."/>
            <person name="Salamov A."/>
            <person name="Lipzen A."/>
            <person name="Mereny Z."/>
            <person name="Hegedus B."/>
            <person name="Baldrian P."/>
            <person name="Stursova M."/>
            <person name="Weitz H."/>
            <person name="Taylor A."/>
            <person name="Grigoriev I.V."/>
            <person name="Nagy L.G."/>
            <person name="Martin F."/>
            <person name="Kauserud H."/>
        </authorList>
    </citation>
    <scope>NUCLEOTIDE SEQUENCE</scope>
    <source>
        <strain evidence="3">9284</strain>
    </source>
</reference>
<dbReference type="CDD" id="cd20557">
    <property type="entry name" value="CYCLIN_ScPCL1-like"/>
    <property type="match status" value="1"/>
</dbReference>
<dbReference type="InterPro" id="IPR036915">
    <property type="entry name" value="Cyclin-like_sf"/>
</dbReference>
<dbReference type="InterPro" id="IPR006671">
    <property type="entry name" value="Cyclin_N"/>
</dbReference>
<dbReference type="Pfam" id="PF00134">
    <property type="entry name" value="Cyclin_N"/>
    <property type="match status" value="1"/>
</dbReference>
<dbReference type="PANTHER" id="PTHR15615">
    <property type="match status" value="1"/>
</dbReference>
<dbReference type="InterPro" id="IPR013922">
    <property type="entry name" value="Cyclin_PHO80-like"/>
</dbReference>
<comment type="caution">
    <text evidence="3">The sequence shown here is derived from an EMBL/GenBank/DDBJ whole genome shotgun (WGS) entry which is preliminary data.</text>
</comment>
<feature type="compositionally biased region" description="Pro residues" evidence="1">
    <location>
        <begin position="253"/>
        <end position="263"/>
    </location>
</feature>
<dbReference type="GO" id="GO:0000307">
    <property type="term" value="C:cyclin-dependent protein kinase holoenzyme complex"/>
    <property type="evidence" value="ECO:0007669"/>
    <property type="project" value="TreeGrafter"/>
</dbReference>